<sequence length="214" mass="23674">MTGDAIPTTRRRDAERTRAALFRAATREFGTHGFAGARIERIVAGAGCNIRMIYHHFGSKAALYQAVVESAYADLRAEEAKLDLDLDDPFGCLDTLLRFTMRYFASHPHLEGLIRSENDTRARVVGTSPAIRASSDRLKGRLEAIVAAGEAKGLFRAGIDPLQLYVTITALSRFHLANGYSLSAVLDTDLRSAEWRRGWADYAAELVRRYVAVV</sequence>
<evidence type="ECO:0000259" key="3">
    <source>
        <dbReference type="PROSITE" id="PS50977"/>
    </source>
</evidence>
<dbReference type="EMBL" id="CP006644">
    <property type="protein sequence ID" value="AHE55080.1"/>
    <property type="molecule type" value="Genomic_DNA"/>
</dbReference>
<dbReference type="SUPFAM" id="SSF46689">
    <property type="entry name" value="Homeodomain-like"/>
    <property type="match status" value="1"/>
</dbReference>
<dbReference type="AlphaFoldDB" id="W0AHG7"/>
<dbReference type="InterPro" id="IPR001647">
    <property type="entry name" value="HTH_TetR"/>
</dbReference>
<dbReference type="SUPFAM" id="SSF48498">
    <property type="entry name" value="Tetracyclin repressor-like, C-terminal domain"/>
    <property type="match status" value="1"/>
</dbReference>
<proteinExistence type="predicted"/>
<dbReference type="eggNOG" id="COG1309">
    <property type="taxonomic scope" value="Bacteria"/>
</dbReference>
<evidence type="ECO:0000256" key="2">
    <source>
        <dbReference type="PROSITE-ProRule" id="PRU00335"/>
    </source>
</evidence>
<dbReference type="InterPro" id="IPR009057">
    <property type="entry name" value="Homeodomain-like_sf"/>
</dbReference>
<dbReference type="Proteomes" id="UP000018851">
    <property type="component" value="Chromosome"/>
</dbReference>
<dbReference type="PROSITE" id="PS50977">
    <property type="entry name" value="HTH_TETR_2"/>
    <property type="match status" value="1"/>
</dbReference>
<dbReference type="PATRIC" id="fig|1123269.5.peg.3327"/>
<dbReference type="Gene3D" id="1.10.357.10">
    <property type="entry name" value="Tetracycline Repressor, domain 2"/>
    <property type="match status" value="1"/>
</dbReference>
<accession>W0AHG7</accession>
<dbReference type="PANTHER" id="PTHR30328:SF54">
    <property type="entry name" value="HTH-TYPE TRANSCRIPTIONAL REPRESSOR SCO4008"/>
    <property type="match status" value="1"/>
</dbReference>
<evidence type="ECO:0000313" key="5">
    <source>
        <dbReference type="Proteomes" id="UP000018851"/>
    </source>
</evidence>
<dbReference type="STRING" id="1123269.NX02_17010"/>
<keyword evidence="5" id="KW-1185">Reference proteome</keyword>
<evidence type="ECO:0000256" key="1">
    <source>
        <dbReference type="ARBA" id="ARBA00023125"/>
    </source>
</evidence>
<dbReference type="InterPro" id="IPR041474">
    <property type="entry name" value="NicS_C"/>
</dbReference>
<dbReference type="PANTHER" id="PTHR30328">
    <property type="entry name" value="TRANSCRIPTIONAL REPRESSOR"/>
    <property type="match status" value="1"/>
</dbReference>
<name>W0AHG7_9SPHN</name>
<dbReference type="HOGENOM" id="CLU_069356_1_2_5"/>
<organism evidence="4 5">
    <name type="scientific">Sphingomonas sanxanigenens DSM 19645 = NX02</name>
    <dbReference type="NCBI Taxonomy" id="1123269"/>
    <lineage>
        <taxon>Bacteria</taxon>
        <taxon>Pseudomonadati</taxon>
        <taxon>Pseudomonadota</taxon>
        <taxon>Alphaproteobacteria</taxon>
        <taxon>Sphingomonadales</taxon>
        <taxon>Sphingomonadaceae</taxon>
        <taxon>Sphingomonas</taxon>
    </lineage>
</organism>
<dbReference type="KEGG" id="ssan:NX02_17010"/>
<keyword evidence="1 2" id="KW-0238">DNA-binding</keyword>
<gene>
    <name evidence="4" type="ORF">NX02_17010</name>
</gene>
<dbReference type="Pfam" id="PF00440">
    <property type="entry name" value="TetR_N"/>
    <property type="match status" value="1"/>
</dbReference>
<feature type="domain" description="HTH tetR-type" evidence="3">
    <location>
        <begin position="15"/>
        <end position="75"/>
    </location>
</feature>
<dbReference type="OrthoDB" id="2356263at2"/>
<dbReference type="RefSeq" id="WP_025293267.1">
    <property type="nucleotide sequence ID" value="NZ_CP006644.1"/>
</dbReference>
<protein>
    <recommendedName>
        <fullName evidence="3">HTH tetR-type domain-containing protein</fullName>
    </recommendedName>
</protein>
<reference evidence="4 5" key="1">
    <citation type="submission" date="2013-07" db="EMBL/GenBank/DDBJ databases">
        <title>Completed genome of Sphingomonas sanxanigenens NX02.</title>
        <authorList>
            <person name="Ma T."/>
            <person name="Huang H."/>
            <person name="Wu M."/>
            <person name="Li X."/>
            <person name="Li G."/>
        </authorList>
    </citation>
    <scope>NUCLEOTIDE SEQUENCE [LARGE SCALE GENOMIC DNA]</scope>
    <source>
        <strain evidence="4 5">NX02</strain>
    </source>
</reference>
<feature type="DNA-binding region" description="H-T-H motif" evidence="2">
    <location>
        <begin position="38"/>
        <end position="57"/>
    </location>
</feature>
<dbReference type="Pfam" id="PF17938">
    <property type="entry name" value="TetR_C_29"/>
    <property type="match status" value="1"/>
</dbReference>
<dbReference type="GO" id="GO:0003677">
    <property type="term" value="F:DNA binding"/>
    <property type="evidence" value="ECO:0007669"/>
    <property type="project" value="UniProtKB-UniRule"/>
</dbReference>
<evidence type="ECO:0000313" key="4">
    <source>
        <dbReference type="EMBL" id="AHE55080.1"/>
    </source>
</evidence>
<dbReference type="InterPro" id="IPR036271">
    <property type="entry name" value="Tet_transcr_reg_TetR-rel_C_sf"/>
</dbReference>
<dbReference type="InterPro" id="IPR050109">
    <property type="entry name" value="HTH-type_TetR-like_transc_reg"/>
</dbReference>